<dbReference type="InterPro" id="IPR013563">
    <property type="entry name" value="Oligopep_ABC_C"/>
</dbReference>
<keyword evidence="4" id="KW-1003">Cell membrane</keyword>
<dbReference type="PROSITE" id="PS00211">
    <property type="entry name" value="ABC_TRANSPORTER_1"/>
    <property type="match status" value="1"/>
</dbReference>
<dbReference type="eggNOG" id="COG0444">
    <property type="taxonomic scope" value="Bacteria"/>
</dbReference>
<evidence type="ECO:0000259" key="8">
    <source>
        <dbReference type="PROSITE" id="PS50893"/>
    </source>
</evidence>
<dbReference type="Gene3D" id="3.40.50.300">
    <property type="entry name" value="P-loop containing nucleotide triphosphate hydrolases"/>
    <property type="match status" value="1"/>
</dbReference>
<dbReference type="RefSeq" id="WP_005541264.1">
    <property type="nucleotide sequence ID" value="NZ_JH378833.1"/>
</dbReference>
<name>G5GJ12_9FIRM</name>
<evidence type="ECO:0000256" key="4">
    <source>
        <dbReference type="ARBA" id="ARBA00022475"/>
    </source>
</evidence>
<keyword evidence="7" id="KW-0472">Membrane</keyword>
<dbReference type="InterPro" id="IPR003593">
    <property type="entry name" value="AAA+_ATPase"/>
</dbReference>
<dbReference type="HOGENOM" id="CLU_000604_1_23_9"/>
<dbReference type="PATRIC" id="fig|679200.3.peg.1643"/>
<protein>
    <recommendedName>
        <fullName evidence="8">ABC transporter domain-containing protein</fullName>
    </recommendedName>
</protein>
<evidence type="ECO:0000256" key="5">
    <source>
        <dbReference type="ARBA" id="ARBA00022741"/>
    </source>
</evidence>
<sequence length="336" mass="36799">MSDKILEVKSLKVFFKSRGKLVQAVRGINIEVGRGEIVGIVGESGSGKSVAVKAFTKLLPENAYIDADLIMSGGKNLLNLSEREYRKIRGRDIAMIFQDPMTSLDPVITIGRQLEEVIVRNQGTGRKQAQAKALKMLEKVGIPYPQRCIKQYPHELSGGMRQRVLIGMALACSPKLLIADEPTTALDVTIQAQILDLIGDIVGEYGTSVILITHDLGVVAQTCMRVVVMYGGLVMEEGTVDEIFYTPMHPYTMALLKAIPSIEMADGSRLKSIEGFPPSLTNPPAGCPFADRCSYTMDICFKQIPDIKKYSSTHTSMCFLKGEDLKAAFAGEKYGK</sequence>
<dbReference type="STRING" id="679200.HMPREF9333_01552"/>
<dbReference type="PANTHER" id="PTHR43297">
    <property type="entry name" value="OLIGOPEPTIDE TRANSPORT ATP-BINDING PROTEIN APPD"/>
    <property type="match status" value="1"/>
</dbReference>
<dbReference type="Pfam" id="PF08352">
    <property type="entry name" value="oligo_HPY"/>
    <property type="match status" value="1"/>
</dbReference>
<keyword evidence="6" id="KW-0067">ATP-binding</keyword>
<dbReference type="SMART" id="SM00382">
    <property type="entry name" value="AAA"/>
    <property type="match status" value="1"/>
</dbReference>
<evidence type="ECO:0000313" key="10">
    <source>
        <dbReference type="Proteomes" id="UP000003011"/>
    </source>
</evidence>
<evidence type="ECO:0000256" key="3">
    <source>
        <dbReference type="ARBA" id="ARBA00022448"/>
    </source>
</evidence>
<comment type="caution">
    <text evidence="9">The sequence shown here is derived from an EMBL/GenBank/DDBJ whole genome shotgun (WGS) entry which is preliminary data.</text>
</comment>
<accession>G5GJ12</accession>
<organism evidence="9 10">
    <name type="scientific">Johnsonella ignava ATCC 51276</name>
    <dbReference type="NCBI Taxonomy" id="679200"/>
    <lineage>
        <taxon>Bacteria</taxon>
        <taxon>Bacillati</taxon>
        <taxon>Bacillota</taxon>
        <taxon>Clostridia</taxon>
        <taxon>Lachnospirales</taxon>
        <taxon>Lachnospiraceae</taxon>
        <taxon>Johnsonella</taxon>
    </lineage>
</organism>
<dbReference type="NCBIfam" id="TIGR01727">
    <property type="entry name" value="oligo_HPY"/>
    <property type="match status" value="1"/>
</dbReference>
<dbReference type="AlphaFoldDB" id="G5GJ12"/>
<dbReference type="PROSITE" id="PS50893">
    <property type="entry name" value="ABC_TRANSPORTER_2"/>
    <property type="match status" value="1"/>
</dbReference>
<keyword evidence="10" id="KW-1185">Reference proteome</keyword>
<comment type="subcellular location">
    <subcellularLocation>
        <location evidence="1">Cell membrane</location>
        <topology evidence="1">Peripheral membrane protein</topology>
    </subcellularLocation>
</comment>
<reference evidence="9 10" key="1">
    <citation type="submission" date="2011-08" db="EMBL/GenBank/DDBJ databases">
        <title>The Genome Sequence of Johnsonella ignava ATCC 51276.</title>
        <authorList>
            <consortium name="The Broad Institute Genome Sequencing Platform"/>
            <person name="Earl A."/>
            <person name="Ward D."/>
            <person name="Feldgarden M."/>
            <person name="Gevers D."/>
            <person name="Izard J."/>
            <person name="Blanton J.M."/>
            <person name="Baranova O.V."/>
            <person name="Dewhirst F.E."/>
            <person name="Young S.K."/>
            <person name="Zeng Q."/>
            <person name="Gargeya S."/>
            <person name="Fitzgerald M."/>
            <person name="Haas B."/>
            <person name="Abouelleil A."/>
            <person name="Alvarado L."/>
            <person name="Arachchi H.M."/>
            <person name="Berlin A."/>
            <person name="Brown A."/>
            <person name="Chapman S.B."/>
            <person name="Chen Z."/>
            <person name="Dunbar C."/>
            <person name="Freedman E."/>
            <person name="Gearin G."/>
            <person name="Gellesch M."/>
            <person name="Goldberg J."/>
            <person name="Griggs A."/>
            <person name="Gujja S."/>
            <person name="Heiman D."/>
            <person name="Howarth C."/>
            <person name="Larson L."/>
            <person name="Lui A."/>
            <person name="MacDonald P.J.P."/>
            <person name="Montmayeur A."/>
            <person name="Murphy C."/>
            <person name="Neiman D."/>
            <person name="Pearson M."/>
            <person name="Priest M."/>
            <person name="Roberts A."/>
            <person name="Saif S."/>
            <person name="Shea T."/>
            <person name="Shenoy N."/>
            <person name="Sisk P."/>
            <person name="Stolte C."/>
            <person name="Sykes S."/>
            <person name="Wortman J."/>
            <person name="Nusbaum C."/>
            <person name="Birren B."/>
        </authorList>
    </citation>
    <scope>NUCLEOTIDE SEQUENCE [LARGE SCALE GENOMIC DNA]</scope>
    <source>
        <strain evidence="9 10">ATCC 51276</strain>
    </source>
</reference>
<dbReference type="InterPro" id="IPR003439">
    <property type="entry name" value="ABC_transporter-like_ATP-bd"/>
</dbReference>
<dbReference type="InterPro" id="IPR050388">
    <property type="entry name" value="ABC_Ni/Peptide_Import"/>
</dbReference>
<dbReference type="Proteomes" id="UP000003011">
    <property type="component" value="Unassembled WGS sequence"/>
</dbReference>
<dbReference type="PANTHER" id="PTHR43297:SF2">
    <property type="entry name" value="DIPEPTIDE TRANSPORT ATP-BINDING PROTEIN DPPD"/>
    <property type="match status" value="1"/>
</dbReference>
<feature type="domain" description="ABC transporter" evidence="8">
    <location>
        <begin position="8"/>
        <end position="256"/>
    </location>
</feature>
<evidence type="ECO:0000256" key="6">
    <source>
        <dbReference type="ARBA" id="ARBA00022840"/>
    </source>
</evidence>
<dbReference type="SUPFAM" id="SSF52540">
    <property type="entry name" value="P-loop containing nucleoside triphosphate hydrolases"/>
    <property type="match status" value="1"/>
</dbReference>
<proteinExistence type="inferred from homology"/>
<dbReference type="CDD" id="cd03257">
    <property type="entry name" value="ABC_NikE_OppD_transporters"/>
    <property type="match status" value="1"/>
</dbReference>
<dbReference type="InterPro" id="IPR027417">
    <property type="entry name" value="P-loop_NTPase"/>
</dbReference>
<comment type="similarity">
    <text evidence="2">Belongs to the ABC transporter superfamily.</text>
</comment>
<keyword evidence="3" id="KW-0813">Transport</keyword>
<evidence type="ECO:0000256" key="1">
    <source>
        <dbReference type="ARBA" id="ARBA00004202"/>
    </source>
</evidence>
<dbReference type="GO" id="GO:0005524">
    <property type="term" value="F:ATP binding"/>
    <property type="evidence" value="ECO:0007669"/>
    <property type="project" value="UniProtKB-KW"/>
</dbReference>
<dbReference type="EMBL" id="ACZL01000023">
    <property type="protein sequence ID" value="EHI55416.1"/>
    <property type="molecule type" value="Genomic_DNA"/>
</dbReference>
<dbReference type="GO" id="GO:0005886">
    <property type="term" value="C:plasma membrane"/>
    <property type="evidence" value="ECO:0007669"/>
    <property type="project" value="UniProtKB-SubCell"/>
</dbReference>
<keyword evidence="5" id="KW-0547">Nucleotide-binding</keyword>
<dbReference type="OrthoDB" id="9806285at2"/>
<evidence type="ECO:0000256" key="7">
    <source>
        <dbReference type="ARBA" id="ARBA00023136"/>
    </source>
</evidence>
<dbReference type="Pfam" id="PF00005">
    <property type="entry name" value="ABC_tran"/>
    <property type="match status" value="1"/>
</dbReference>
<gene>
    <name evidence="9" type="ORF">HMPREF9333_01552</name>
</gene>
<evidence type="ECO:0000256" key="2">
    <source>
        <dbReference type="ARBA" id="ARBA00005417"/>
    </source>
</evidence>
<evidence type="ECO:0000313" key="9">
    <source>
        <dbReference type="EMBL" id="EHI55416.1"/>
    </source>
</evidence>
<dbReference type="GO" id="GO:0016887">
    <property type="term" value="F:ATP hydrolysis activity"/>
    <property type="evidence" value="ECO:0007669"/>
    <property type="project" value="InterPro"/>
</dbReference>
<dbReference type="GO" id="GO:0015833">
    <property type="term" value="P:peptide transport"/>
    <property type="evidence" value="ECO:0007669"/>
    <property type="project" value="InterPro"/>
</dbReference>
<dbReference type="FunFam" id="3.40.50.300:FF:000016">
    <property type="entry name" value="Oligopeptide ABC transporter ATP-binding component"/>
    <property type="match status" value="1"/>
</dbReference>
<dbReference type="InterPro" id="IPR017871">
    <property type="entry name" value="ABC_transporter-like_CS"/>
</dbReference>